<protein>
    <submittedName>
        <fullName evidence="1">Uncharacterized protein</fullName>
    </submittedName>
</protein>
<sequence length="73" mass="8267">MTNVLYVHVGSFSYCKYKTTKLILIIRLDDGRQESIASLSNLFLKFRVIETLDVTDTAKTQPRKASKNVSTVV</sequence>
<keyword evidence="2" id="KW-1185">Reference proteome</keyword>
<organism evidence="2">
    <name type="scientific">Harpegnathos saltator</name>
    <name type="common">Jerdon's jumping ant</name>
    <dbReference type="NCBI Taxonomy" id="610380"/>
    <lineage>
        <taxon>Eukaryota</taxon>
        <taxon>Metazoa</taxon>
        <taxon>Ecdysozoa</taxon>
        <taxon>Arthropoda</taxon>
        <taxon>Hexapoda</taxon>
        <taxon>Insecta</taxon>
        <taxon>Pterygota</taxon>
        <taxon>Neoptera</taxon>
        <taxon>Endopterygota</taxon>
        <taxon>Hymenoptera</taxon>
        <taxon>Apocrita</taxon>
        <taxon>Aculeata</taxon>
        <taxon>Formicoidea</taxon>
        <taxon>Formicidae</taxon>
        <taxon>Ponerinae</taxon>
        <taxon>Ponerini</taxon>
        <taxon>Harpegnathos</taxon>
    </lineage>
</organism>
<dbReference type="Proteomes" id="UP000008237">
    <property type="component" value="Unassembled WGS sequence"/>
</dbReference>
<name>E2C1L6_HARSA</name>
<accession>E2C1L6</accession>
<dbReference type="InParanoid" id="E2C1L6"/>
<dbReference type="EMBL" id="GL451937">
    <property type="protein sequence ID" value="EFN78192.1"/>
    <property type="molecule type" value="Genomic_DNA"/>
</dbReference>
<gene>
    <name evidence="1" type="ORF">EAI_08166</name>
</gene>
<proteinExistence type="predicted"/>
<dbReference type="AlphaFoldDB" id="E2C1L6"/>
<evidence type="ECO:0000313" key="1">
    <source>
        <dbReference type="EMBL" id="EFN78192.1"/>
    </source>
</evidence>
<evidence type="ECO:0000313" key="2">
    <source>
        <dbReference type="Proteomes" id="UP000008237"/>
    </source>
</evidence>
<reference evidence="1 2" key="1">
    <citation type="journal article" date="2010" name="Science">
        <title>Genomic comparison of the ants Camponotus floridanus and Harpegnathos saltator.</title>
        <authorList>
            <person name="Bonasio R."/>
            <person name="Zhang G."/>
            <person name="Ye C."/>
            <person name="Mutti N.S."/>
            <person name="Fang X."/>
            <person name="Qin N."/>
            <person name="Donahue G."/>
            <person name="Yang P."/>
            <person name="Li Q."/>
            <person name="Li C."/>
            <person name="Zhang P."/>
            <person name="Huang Z."/>
            <person name="Berger S.L."/>
            <person name="Reinberg D."/>
            <person name="Wang J."/>
            <person name="Liebig J."/>
        </authorList>
    </citation>
    <scope>NUCLEOTIDE SEQUENCE [LARGE SCALE GENOMIC DNA]</scope>
    <source>
        <strain evidence="1 2">R22 G/1</strain>
    </source>
</reference>